<organism evidence="8 9">
    <name type="scientific">Vitis vinifera</name>
    <name type="common">Grape</name>
    <dbReference type="NCBI Taxonomy" id="29760"/>
    <lineage>
        <taxon>Eukaryota</taxon>
        <taxon>Viridiplantae</taxon>
        <taxon>Streptophyta</taxon>
        <taxon>Embryophyta</taxon>
        <taxon>Tracheophyta</taxon>
        <taxon>Spermatophyta</taxon>
        <taxon>Magnoliopsida</taxon>
        <taxon>eudicotyledons</taxon>
        <taxon>Gunneridae</taxon>
        <taxon>Pentapetalae</taxon>
        <taxon>rosids</taxon>
        <taxon>Vitales</taxon>
        <taxon>Vitaceae</taxon>
        <taxon>Viteae</taxon>
        <taxon>Vitis</taxon>
    </lineage>
</organism>
<dbReference type="Proteomes" id="UP000288805">
    <property type="component" value="Unassembled WGS sequence"/>
</dbReference>
<accession>A0A438HBS3</accession>
<evidence type="ECO:0000313" key="9">
    <source>
        <dbReference type="Proteomes" id="UP000288805"/>
    </source>
</evidence>
<evidence type="ECO:0000256" key="4">
    <source>
        <dbReference type="ARBA" id="ARBA00022806"/>
    </source>
</evidence>
<dbReference type="GO" id="GO:0005524">
    <property type="term" value="F:ATP binding"/>
    <property type="evidence" value="ECO:0007669"/>
    <property type="project" value="UniProtKB-KW"/>
</dbReference>
<comment type="similarity">
    <text evidence="2">Belongs to the SNF2/RAD54 helicase family.</text>
</comment>
<evidence type="ECO:0000256" key="6">
    <source>
        <dbReference type="ARBA" id="ARBA00023125"/>
    </source>
</evidence>
<dbReference type="InterPro" id="IPR044574">
    <property type="entry name" value="ARIP4-like"/>
</dbReference>
<reference evidence="8 9" key="1">
    <citation type="journal article" date="2018" name="PLoS Genet.">
        <title>Population sequencing reveals clonal diversity and ancestral inbreeding in the grapevine cultivar Chardonnay.</title>
        <authorList>
            <person name="Roach M.J."/>
            <person name="Johnson D.L."/>
            <person name="Bohlmann J."/>
            <person name="van Vuuren H.J."/>
            <person name="Jones S.J."/>
            <person name="Pretorius I.S."/>
            <person name="Schmidt S.A."/>
            <person name="Borneman A.R."/>
        </authorList>
    </citation>
    <scope>NUCLEOTIDE SEQUENCE [LARGE SCALE GENOMIC DNA]</scope>
    <source>
        <strain evidence="9">cv. Chardonnay</strain>
        <tissue evidence="8">Leaf</tissue>
    </source>
</reference>
<keyword evidence="4" id="KW-0378">Hydrolase</keyword>
<protein>
    <submittedName>
        <fullName evidence="8">Protein chromatin remodeling 20</fullName>
    </submittedName>
</protein>
<dbReference type="PANTHER" id="PTHR45797:SF1">
    <property type="entry name" value="HELICASE ARIP4"/>
    <property type="match status" value="1"/>
</dbReference>
<evidence type="ECO:0000256" key="7">
    <source>
        <dbReference type="ARBA" id="ARBA00023242"/>
    </source>
</evidence>
<comment type="subcellular location">
    <subcellularLocation>
        <location evidence="1">Nucleus</location>
    </subcellularLocation>
</comment>
<evidence type="ECO:0000256" key="5">
    <source>
        <dbReference type="ARBA" id="ARBA00022840"/>
    </source>
</evidence>
<keyword evidence="6" id="KW-0238">DNA-binding</keyword>
<evidence type="ECO:0000313" key="8">
    <source>
        <dbReference type="EMBL" id="RVW81809.1"/>
    </source>
</evidence>
<dbReference type="GO" id="GO:0003677">
    <property type="term" value="F:DNA binding"/>
    <property type="evidence" value="ECO:0007669"/>
    <property type="project" value="UniProtKB-KW"/>
</dbReference>
<dbReference type="GO" id="GO:0005634">
    <property type="term" value="C:nucleus"/>
    <property type="evidence" value="ECO:0007669"/>
    <property type="project" value="UniProtKB-SubCell"/>
</dbReference>
<gene>
    <name evidence="8" type="primary">ATRX_6</name>
    <name evidence="8" type="ORF">CK203_051606</name>
</gene>
<dbReference type="GO" id="GO:0004386">
    <property type="term" value="F:helicase activity"/>
    <property type="evidence" value="ECO:0007669"/>
    <property type="project" value="UniProtKB-KW"/>
</dbReference>
<dbReference type="EMBL" id="QGNW01000248">
    <property type="protein sequence ID" value="RVW81809.1"/>
    <property type="molecule type" value="Genomic_DNA"/>
</dbReference>
<keyword evidence="7" id="KW-0539">Nucleus</keyword>
<dbReference type="PANTHER" id="PTHR45797">
    <property type="entry name" value="RAD54-LIKE"/>
    <property type="match status" value="1"/>
</dbReference>
<dbReference type="AlphaFoldDB" id="A0A438HBS3"/>
<comment type="caution">
    <text evidence="8">The sequence shown here is derived from an EMBL/GenBank/DDBJ whole genome shotgun (WGS) entry which is preliminary data.</text>
</comment>
<name>A0A438HBS3_VITVI</name>
<keyword evidence="4" id="KW-0347">Helicase</keyword>
<proteinExistence type="inferred from homology"/>
<evidence type="ECO:0000256" key="3">
    <source>
        <dbReference type="ARBA" id="ARBA00022741"/>
    </source>
</evidence>
<keyword evidence="5" id="KW-0067">ATP-binding</keyword>
<evidence type="ECO:0000256" key="2">
    <source>
        <dbReference type="ARBA" id="ARBA00007025"/>
    </source>
</evidence>
<dbReference type="GO" id="GO:0016887">
    <property type="term" value="F:ATP hydrolysis activity"/>
    <property type="evidence" value="ECO:0007669"/>
    <property type="project" value="InterPro"/>
</dbReference>
<sequence>MEFSSTLQVKAIAWLVTHKKEQLDGAGIELPSLYKWIESQAPNGCCTEAWKQRVHWIGLRRHGKLLEEGASGYLAKKLASDGNREAVTENAEVDWCSFNKCFSDHASEDSTLFGSEHWASVYLASTPQQAAVMGLKFPGVDEVEEIDDIDGNSSDPFVADAIANERAVDLSEEQKKKFKKVCQS</sequence>
<evidence type="ECO:0000256" key="1">
    <source>
        <dbReference type="ARBA" id="ARBA00004123"/>
    </source>
</evidence>
<keyword evidence="3" id="KW-0547">Nucleotide-binding</keyword>